<name>A0ABT1XFW4_9BURK</name>
<evidence type="ECO:0000313" key="2">
    <source>
        <dbReference type="Proteomes" id="UP001165267"/>
    </source>
</evidence>
<sequence>MAQEFIERIEGTKKSRLAEFDYLGYGSLPAIKEKSVEALTGEYGLANQAGNAYFQTSGFVDAARKVGLSESLIGKIQGAENRLNLNETLDVATAMLRDASSNNQVNWETDILGNNGFISKLEGFGLDANLAHSGLQFVKEAMSQQGGCSFTLDANEWNTDLVHQLAVEMTEREWENIPSSPRRLPMTEAPIRDDMAWLQQATGAIPASVNLYAGGGANAGGAGNGVAKAEAVTAAPMKAMAVSGSSKVEGGTVLVSGSDWKARDGQNAPPFLSAFSSKNVKVVGDNIELSYNGVGAEVESDTIAELTGGDVFGTYQMKYTPMNPEDANRFVVGSAFTYLAKPGLKAQSFEGDLIEQNIQSLDLIASNRWLNGQQLQSATSSRSVKVEPGKETTAQIKFSPGRMEIWVESGGQMVKTVDEFSDMVNEKNVGDSRFFSNIWLRGFGLSEGWQAEKNNPAKITIGPVVKLD</sequence>
<gene>
    <name evidence="1" type="ORF">NSP04_05970</name>
</gene>
<protein>
    <submittedName>
        <fullName evidence="1">Uncharacterized protein</fullName>
    </submittedName>
</protein>
<dbReference type="RefSeq" id="WP_257511432.1">
    <property type="nucleotide sequence ID" value="NZ_JANKHG010000016.1"/>
</dbReference>
<accession>A0ABT1XFW4</accession>
<proteinExistence type="predicted"/>
<keyword evidence="2" id="KW-1185">Reference proteome</keyword>
<organism evidence="1 2">
    <name type="scientific">Limnobacter parvus</name>
    <dbReference type="NCBI Taxonomy" id="2939690"/>
    <lineage>
        <taxon>Bacteria</taxon>
        <taxon>Pseudomonadati</taxon>
        <taxon>Pseudomonadota</taxon>
        <taxon>Betaproteobacteria</taxon>
        <taxon>Burkholderiales</taxon>
        <taxon>Burkholderiaceae</taxon>
        <taxon>Limnobacter</taxon>
    </lineage>
</organism>
<comment type="caution">
    <text evidence="1">The sequence shown here is derived from an EMBL/GenBank/DDBJ whole genome shotgun (WGS) entry which is preliminary data.</text>
</comment>
<dbReference type="EMBL" id="JANKHG010000016">
    <property type="protein sequence ID" value="MCR2746188.1"/>
    <property type="molecule type" value="Genomic_DNA"/>
</dbReference>
<dbReference type="Proteomes" id="UP001165267">
    <property type="component" value="Unassembled WGS sequence"/>
</dbReference>
<reference evidence="1" key="1">
    <citation type="submission" date="2022-07" db="EMBL/GenBank/DDBJ databases">
        <authorList>
            <person name="Xamxidin M."/>
        </authorList>
    </citation>
    <scope>NUCLEOTIDE SEQUENCE</scope>
    <source>
        <strain evidence="1">YS8-69</strain>
    </source>
</reference>
<evidence type="ECO:0000313" key="1">
    <source>
        <dbReference type="EMBL" id="MCR2746188.1"/>
    </source>
</evidence>